<keyword evidence="4" id="KW-0341">Growth regulation</keyword>
<feature type="compositionally biased region" description="Low complexity" evidence="10">
    <location>
        <begin position="317"/>
        <end position="329"/>
    </location>
</feature>
<feature type="compositionally biased region" description="Polar residues" evidence="10">
    <location>
        <begin position="959"/>
        <end position="984"/>
    </location>
</feature>
<dbReference type="InterPro" id="IPR039011">
    <property type="entry name" value="IRS"/>
</dbReference>
<feature type="compositionally biased region" description="Polar residues" evidence="10">
    <location>
        <begin position="243"/>
        <end position="253"/>
    </location>
</feature>
<sequence>MSSQKENVPIPCGVELSIGDIEKSGYLRKLKTMRKKYFVLRSESITGPSRLEYYDNEKKFRLGGEAKRTVPLSACFNINKKSDAKHKHAIALYTRDDCFSLVADDEESKQEWLRVLLEQQRAGGDGKPVPAFEHVWQVTVKPKGLGSSRQLSGIYRLCLTTSTISLVRMNSENEGLEFSLSAIRRCGHSDCFFFMEVGRQSVTGPGELWMQVEDTVIAQSIHEASLEAMRSVKQQEEMRPRSHSSTMSSGNPGSDSKSHSASGSRRQSNTLGPSWRTRCDSMPVPNRAMPGSRSGSRSRGNSEGEDGQSKEEHAIASSSSPVSNLTNSVMRPRTCSEGGGGHSTVPRARSSLLKFGNKLRPRTSSEGEKGMKAPDSPTKTRGRFSIPSLTSRSSLSSGPIRPLSVHRMVAQPMSNSPPIPNSPLSESPQSYLDERYQSEGHSSDDHYFTRFGSSGGRSRTPDSPSHVSIREESQEANDEYMSMSPSAASKALPVPRNLAHSPHLHHHRLSPSQANRRASSPAISSPSSSPSLAPGIGGPHLQVPVPHHYHHHHHHHQQHQQHQHQHVYQNHQFLHVASSSSCASSAESSPRSLSPLVVDEPDSYMAMTPSNRSRPSSVNLAPSSSPASHITPSPSQRLAPSSGSGLKAPSNEDEGYMMMGPSPGSKRATPITITPQAGSTSAEPSTYMLMNPSANRPSPSSCNSPSLAWAPAPMSISPIGGGGGGAFTTNSLGKSPDKKHRNSAGQEDASLLKVGSSSHQRSHSEPVVDTYCNMEFEAKGSQVSHKACENNNINKKDVTQRHSMPPMEPKYINVNYEEKNEQLESSVQVTVDAPDCIEGNAMVRNIVESANKGLDVVKNGSPESGVNGEYMNMSFGKGRNGPKGITDLSKRQVPPLLLDPMTHPDSHDYINVQTDIREGVVKSSPRHSPVSPPSPSWLQRPVAEQLLRKSLEDLSFSQLSNSIPSRGSANSLTGVGSNRNSDTMSPGALSSHHSSRRSSQSSLSGERELNYIDVDIGQPASEKSGSSTPTLREKRSRSPFRRIPNEDKNCDQVNYSTIDFTKSEGLRSVTSTLRDARY</sequence>
<dbReference type="GO" id="GO:0005829">
    <property type="term" value="C:cytosol"/>
    <property type="evidence" value="ECO:0000318"/>
    <property type="project" value="GO_Central"/>
</dbReference>
<reference evidence="13" key="2">
    <citation type="submission" date="2021-01" db="UniProtKB">
        <authorList>
            <consortium name="EnsemblMetazoa"/>
        </authorList>
    </citation>
    <scope>IDENTIFICATION</scope>
</reference>
<keyword evidence="3" id="KW-0597">Phosphoprotein</keyword>
<dbReference type="Pfam" id="PF02174">
    <property type="entry name" value="IRS"/>
    <property type="match status" value="1"/>
</dbReference>
<dbReference type="PRINTS" id="PR00628">
    <property type="entry name" value="INSULINRSI"/>
</dbReference>
<reference evidence="14" key="1">
    <citation type="submission" date="2015-02" db="EMBL/GenBank/DDBJ databases">
        <title>Genome sequencing for Strongylocentrotus purpuratus.</title>
        <authorList>
            <person name="Murali S."/>
            <person name="Liu Y."/>
            <person name="Vee V."/>
            <person name="English A."/>
            <person name="Wang M."/>
            <person name="Skinner E."/>
            <person name="Han Y."/>
            <person name="Muzny D.M."/>
            <person name="Worley K.C."/>
            <person name="Gibbs R.A."/>
        </authorList>
    </citation>
    <scope>NUCLEOTIDE SEQUENCE</scope>
</reference>
<dbReference type="SMART" id="SM00310">
    <property type="entry name" value="PTBI"/>
    <property type="match status" value="1"/>
</dbReference>
<dbReference type="InParanoid" id="A0A7M7STR9"/>
<evidence type="ECO:0000256" key="3">
    <source>
        <dbReference type="ARBA" id="ARBA00022553"/>
    </source>
</evidence>
<dbReference type="GeneID" id="100890677"/>
<feature type="region of interest" description="Disordered" evidence="10">
    <location>
        <begin position="438"/>
        <end position="566"/>
    </location>
</feature>
<feature type="region of interest" description="Disordered" evidence="10">
    <location>
        <begin position="720"/>
        <end position="746"/>
    </location>
</feature>
<feature type="compositionally biased region" description="Polar residues" evidence="10">
    <location>
        <begin position="1021"/>
        <end position="1030"/>
    </location>
</feature>
<accession>A0A7M7STR9</accession>
<dbReference type="AlphaFoldDB" id="A0A7M7STR9"/>
<evidence type="ECO:0000313" key="13">
    <source>
        <dbReference type="EnsemblMetazoa" id="XP_030830555"/>
    </source>
</evidence>
<feature type="compositionally biased region" description="Low complexity" evidence="10">
    <location>
        <begin position="518"/>
        <end position="546"/>
    </location>
</feature>
<dbReference type="Gene3D" id="2.30.29.30">
    <property type="entry name" value="Pleckstrin-homology domain (PH domain)/Phosphotyrosine-binding domain (PTB)"/>
    <property type="match status" value="2"/>
</dbReference>
<feature type="region of interest" description="Disordered" evidence="10">
    <location>
        <begin position="230"/>
        <end position="400"/>
    </location>
</feature>
<dbReference type="GO" id="GO:0005158">
    <property type="term" value="F:insulin receptor binding"/>
    <property type="evidence" value="ECO:0000318"/>
    <property type="project" value="GO_Central"/>
</dbReference>
<feature type="compositionally biased region" description="Polar residues" evidence="10">
    <location>
        <begin position="608"/>
        <end position="644"/>
    </location>
</feature>
<keyword evidence="6" id="KW-0221">Differentiation</keyword>
<comment type="subunit">
    <text evidence="1">Bindings to phosphatidylinositol 3-kinase and SHP2.</text>
</comment>
<dbReference type="PANTHER" id="PTHR10614">
    <property type="entry name" value="INSULIN RECEPTOR SUBSTRATE"/>
    <property type="match status" value="1"/>
</dbReference>
<dbReference type="Pfam" id="PF00169">
    <property type="entry name" value="PH"/>
    <property type="match status" value="1"/>
</dbReference>
<dbReference type="OrthoDB" id="946068at2759"/>
<organism evidence="13 14">
    <name type="scientific">Strongylocentrotus purpuratus</name>
    <name type="common">Purple sea urchin</name>
    <dbReference type="NCBI Taxonomy" id="7668"/>
    <lineage>
        <taxon>Eukaryota</taxon>
        <taxon>Metazoa</taxon>
        <taxon>Echinodermata</taxon>
        <taxon>Eleutherozoa</taxon>
        <taxon>Echinozoa</taxon>
        <taxon>Echinoidea</taxon>
        <taxon>Euechinoidea</taxon>
        <taxon>Echinacea</taxon>
        <taxon>Camarodonta</taxon>
        <taxon>Echinidea</taxon>
        <taxon>Strongylocentrotidae</taxon>
        <taxon>Strongylocentrotus</taxon>
    </lineage>
</organism>
<evidence type="ECO:0000256" key="8">
    <source>
        <dbReference type="ARBA" id="ARBA00033282"/>
    </source>
</evidence>
<dbReference type="SMART" id="SM01244">
    <property type="entry name" value="IRS"/>
    <property type="match status" value="1"/>
</dbReference>
<feature type="compositionally biased region" description="Low complexity" evidence="10">
    <location>
        <begin position="579"/>
        <end position="594"/>
    </location>
</feature>
<dbReference type="Proteomes" id="UP000007110">
    <property type="component" value="Unassembled WGS sequence"/>
</dbReference>
<feature type="compositionally biased region" description="Polar residues" evidence="10">
    <location>
        <begin position="671"/>
        <end position="684"/>
    </location>
</feature>
<feature type="region of interest" description="Disordered" evidence="10">
    <location>
        <begin position="579"/>
        <end position="684"/>
    </location>
</feature>
<evidence type="ECO:0000256" key="5">
    <source>
        <dbReference type="ARBA" id="ARBA00022737"/>
    </source>
</evidence>
<evidence type="ECO:0000313" key="14">
    <source>
        <dbReference type="Proteomes" id="UP000007110"/>
    </source>
</evidence>
<dbReference type="PANTHER" id="PTHR10614:SF13">
    <property type="entry name" value="INSULIN RECEPTOR SUBSTRATE 1"/>
    <property type="match status" value="1"/>
</dbReference>
<keyword evidence="5" id="KW-0677">Repeat</keyword>
<dbReference type="KEGG" id="spu:100890677"/>
<dbReference type="SUPFAM" id="SSF50729">
    <property type="entry name" value="PH domain-like"/>
    <property type="match status" value="2"/>
</dbReference>
<keyword evidence="7" id="KW-0896">Oogenesis</keyword>
<dbReference type="EnsemblMetazoa" id="XM_030974695">
    <property type="protein sequence ID" value="XP_030830555"/>
    <property type="gene ID" value="LOC100890677"/>
</dbReference>
<feature type="domain" description="IRS-type PTB" evidence="12">
    <location>
        <begin position="132"/>
        <end position="236"/>
    </location>
</feature>
<feature type="compositionally biased region" description="Low complexity" evidence="10">
    <location>
        <begin position="291"/>
        <end position="301"/>
    </location>
</feature>
<dbReference type="GO" id="GO:0043548">
    <property type="term" value="F:phosphatidylinositol 3-kinase binding"/>
    <property type="evidence" value="ECO:0000318"/>
    <property type="project" value="GO_Central"/>
</dbReference>
<evidence type="ECO:0000256" key="9">
    <source>
        <dbReference type="ARBA" id="ARBA00046145"/>
    </source>
</evidence>
<dbReference type="GO" id="GO:0005886">
    <property type="term" value="C:plasma membrane"/>
    <property type="evidence" value="ECO:0000318"/>
    <property type="project" value="GO_Central"/>
</dbReference>
<dbReference type="FunCoup" id="A0A7M7STR9">
    <property type="interactions" value="271"/>
</dbReference>
<evidence type="ECO:0000256" key="1">
    <source>
        <dbReference type="ARBA" id="ARBA00011440"/>
    </source>
</evidence>
<feature type="compositionally biased region" description="Low complexity" evidence="10">
    <location>
        <begin position="385"/>
        <end position="400"/>
    </location>
</feature>
<evidence type="ECO:0000256" key="4">
    <source>
        <dbReference type="ARBA" id="ARBA00022604"/>
    </source>
</evidence>
<feature type="region of interest" description="Disordered" evidence="10">
    <location>
        <begin position="920"/>
        <end position="939"/>
    </location>
</feature>
<dbReference type="RefSeq" id="XP_030830555.1">
    <property type="nucleotide sequence ID" value="XM_030974695.1"/>
</dbReference>
<protein>
    <recommendedName>
        <fullName evidence="2">Insulin receptor substrate 1</fullName>
    </recommendedName>
    <alternativeName>
        <fullName evidence="8">Protein chico</fullName>
    </alternativeName>
</protein>
<feature type="compositionally biased region" description="Low complexity" evidence="10">
    <location>
        <begin position="989"/>
        <end position="1004"/>
    </location>
</feature>
<dbReference type="GO" id="GO:0048477">
    <property type="term" value="P:oogenesis"/>
    <property type="evidence" value="ECO:0007669"/>
    <property type="project" value="UniProtKB-KW"/>
</dbReference>
<dbReference type="GO" id="GO:0008286">
    <property type="term" value="P:insulin receptor signaling pathway"/>
    <property type="evidence" value="ECO:0000318"/>
    <property type="project" value="GO_Central"/>
</dbReference>
<evidence type="ECO:0000259" key="11">
    <source>
        <dbReference type="PROSITE" id="PS50003"/>
    </source>
</evidence>
<dbReference type="CDD" id="cd01257">
    <property type="entry name" value="PH_IRS"/>
    <property type="match status" value="1"/>
</dbReference>
<evidence type="ECO:0000256" key="6">
    <source>
        <dbReference type="ARBA" id="ARBA00022782"/>
    </source>
</evidence>
<feature type="region of interest" description="Disordered" evidence="10">
    <location>
        <begin position="959"/>
        <end position="1049"/>
    </location>
</feature>
<proteinExistence type="predicted"/>
<dbReference type="InterPro" id="IPR011993">
    <property type="entry name" value="PH-like_dom_sf"/>
</dbReference>
<name>A0A7M7STR9_STRPU</name>
<feature type="compositionally biased region" description="Basic and acidic residues" evidence="10">
    <location>
        <begin position="438"/>
        <end position="448"/>
    </location>
</feature>
<dbReference type="SMART" id="SM00233">
    <property type="entry name" value="PH"/>
    <property type="match status" value="1"/>
</dbReference>
<evidence type="ECO:0000256" key="2">
    <source>
        <dbReference type="ARBA" id="ARBA00015710"/>
    </source>
</evidence>
<feature type="compositionally biased region" description="Basic residues" evidence="10">
    <location>
        <begin position="547"/>
        <end position="565"/>
    </location>
</feature>
<keyword evidence="14" id="KW-1185">Reference proteome</keyword>
<dbReference type="PROSITE" id="PS50003">
    <property type="entry name" value="PH_DOMAIN"/>
    <property type="match status" value="1"/>
</dbReference>
<dbReference type="InterPro" id="IPR001849">
    <property type="entry name" value="PH_domain"/>
</dbReference>
<feature type="domain" description="PH" evidence="11">
    <location>
        <begin position="20"/>
        <end position="121"/>
    </location>
</feature>
<dbReference type="CDD" id="cd01204">
    <property type="entry name" value="PTB_IRS"/>
    <property type="match status" value="1"/>
</dbReference>
<dbReference type="PROSITE" id="PS51064">
    <property type="entry name" value="IRS_PTB"/>
    <property type="match status" value="1"/>
</dbReference>
<dbReference type="InterPro" id="IPR002404">
    <property type="entry name" value="IRS_PTB"/>
</dbReference>
<feature type="compositionally biased region" description="Basic and acidic residues" evidence="10">
    <location>
        <begin position="363"/>
        <end position="372"/>
    </location>
</feature>
<comment type="function">
    <text evidence="9">Activates phosphatidylinositol 3-kinase when bound to the regulatory p85 subunit. May mediate the control of various cellular processes by insulin-like peptides. When phosphorylated by the insulin receptor binds specifically to various cellular proteins containing SH2 domains. Involved in control of cell proliferation, cell size, and body and organ growth throughout development. Also has a role in a signaling pathway controlling the physiological response required to endure periods of low nutrient conditions. Insulin/insulin-like growth factor (IGF) signaling pathway has a role in regulating aging and is necessary in the ovary for vitellogenic maturation.</text>
</comment>
<evidence type="ECO:0000256" key="10">
    <source>
        <dbReference type="SAM" id="MobiDB-lite"/>
    </source>
</evidence>
<evidence type="ECO:0000259" key="12">
    <source>
        <dbReference type="PROSITE" id="PS51064"/>
    </source>
</evidence>
<feature type="compositionally biased region" description="Low complexity" evidence="10">
    <location>
        <begin position="259"/>
        <end position="268"/>
    </location>
</feature>
<evidence type="ECO:0000256" key="7">
    <source>
        <dbReference type="ARBA" id="ARBA00022943"/>
    </source>
</evidence>